<gene>
    <name evidence="1" type="ORF">LKD70_17975</name>
</gene>
<comment type="caution">
    <text evidence="1">The sequence shown here is derived from an EMBL/GenBank/DDBJ whole genome shotgun (WGS) entry which is preliminary data.</text>
</comment>
<dbReference type="EMBL" id="JAJEQX010000063">
    <property type="protein sequence ID" value="MCC2256270.1"/>
    <property type="molecule type" value="Genomic_DNA"/>
</dbReference>
<dbReference type="Proteomes" id="UP001198151">
    <property type="component" value="Unassembled WGS sequence"/>
</dbReference>
<protein>
    <submittedName>
        <fullName evidence="1">AAA family ATPase</fullName>
    </submittedName>
</protein>
<sequence length="35" mass="4285">MYVVTGIRRCGKSTLLEIYQNWLLERKRQIFLRIS</sequence>
<accession>A0ABS8G1T5</accession>
<keyword evidence="2" id="KW-1185">Reference proteome</keyword>
<reference evidence="1 2" key="1">
    <citation type="submission" date="2021-10" db="EMBL/GenBank/DDBJ databases">
        <title>Anaerobic single-cell dispensing facilitates the cultivation of human gut bacteria.</title>
        <authorList>
            <person name="Afrizal A."/>
        </authorList>
    </citation>
    <scope>NUCLEOTIDE SEQUENCE [LARGE SCALE GENOMIC DNA]</scope>
    <source>
        <strain evidence="1 2">CLA-AA-H200</strain>
    </source>
</reference>
<proteinExistence type="predicted"/>
<evidence type="ECO:0000313" key="1">
    <source>
        <dbReference type="EMBL" id="MCC2256270.1"/>
    </source>
</evidence>
<name>A0ABS8G1T5_9FIRM</name>
<evidence type="ECO:0000313" key="2">
    <source>
        <dbReference type="Proteomes" id="UP001198151"/>
    </source>
</evidence>
<organism evidence="1 2">
    <name type="scientific">Ruminococcus turbiniformis</name>
    <dbReference type="NCBI Taxonomy" id="2881258"/>
    <lineage>
        <taxon>Bacteria</taxon>
        <taxon>Bacillati</taxon>
        <taxon>Bacillota</taxon>
        <taxon>Clostridia</taxon>
        <taxon>Eubacteriales</taxon>
        <taxon>Oscillospiraceae</taxon>
        <taxon>Ruminococcus</taxon>
    </lineage>
</organism>